<feature type="domain" description="C3H1-type" evidence="14">
    <location>
        <begin position="820"/>
        <end position="847"/>
    </location>
</feature>
<dbReference type="EC" id="2.3.2.31" evidence="2"/>
<reference evidence="16 17" key="1">
    <citation type="journal article" date="2012" name="Science">
        <title>The Paleozoic origin of enzymatic lignin decomposition reconstructed from 31 fungal genomes.</title>
        <authorList>
            <person name="Floudas D."/>
            <person name="Binder M."/>
            <person name="Riley R."/>
            <person name="Barry K."/>
            <person name="Blanchette R.A."/>
            <person name="Henrissat B."/>
            <person name="Martinez A.T."/>
            <person name="Otillar R."/>
            <person name="Spatafora J.W."/>
            <person name="Yadav J.S."/>
            <person name="Aerts A."/>
            <person name="Benoit I."/>
            <person name="Boyd A."/>
            <person name="Carlson A."/>
            <person name="Copeland A."/>
            <person name="Coutinho P.M."/>
            <person name="de Vries R.P."/>
            <person name="Ferreira P."/>
            <person name="Findley K."/>
            <person name="Foster B."/>
            <person name="Gaskell J."/>
            <person name="Glotzer D."/>
            <person name="Gorecki P."/>
            <person name="Heitman J."/>
            <person name="Hesse C."/>
            <person name="Hori C."/>
            <person name="Igarashi K."/>
            <person name="Jurgens J.A."/>
            <person name="Kallen N."/>
            <person name="Kersten P."/>
            <person name="Kohler A."/>
            <person name="Kuees U."/>
            <person name="Kumar T.K.A."/>
            <person name="Kuo A."/>
            <person name="LaButti K."/>
            <person name="Larrondo L.F."/>
            <person name="Lindquist E."/>
            <person name="Ling A."/>
            <person name="Lombard V."/>
            <person name="Lucas S."/>
            <person name="Lundell T."/>
            <person name="Martin R."/>
            <person name="McLaughlin D.J."/>
            <person name="Morgenstern I."/>
            <person name="Morin E."/>
            <person name="Murat C."/>
            <person name="Nagy L.G."/>
            <person name="Nolan M."/>
            <person name="Ohm R.A."/>
            <person name="Patyshakuliyeva A."/>
            <person name="Rokas A."/>
            <person name="Ruiz-Duenas F.J."/>
            <person name="Sabat G."/>
            <person name="Salamov A."/>
            <person name="Samejima M."/>
            <person name="Schmutz J."/>
            <person name="Slot J.C."/>
            <person name="St John F."/>
            <person name="Stenlid J."/>
            <person name="Sun H."/>
            <person name="Sun S."/>
            <person name="Syed K."/>
            <person name="Tsang A."/>
            <person name="Wiebenga A."/>
            <person name="Young D."/>
            <person name="Pisabarro A."/>
            <person name="Eastwood D.C."/>
            <person name="Martin F."/>
            <person name="Cullen D."/>
            <person name="Grigoriev I.V."/>
            <person name="Hibbett D.S."/>
        </authorList>
    </citation>
    <scope>NUCLEOTIDE SEQUENCE [LARGE SCALE GENOMIC DNA]</scope>
    <source>
        <strain evidence="16 17">MD-104</strain>
    </source>
</reference>
<dbReference type="InterPro" id="IPR000504">
    <property type="entry name" value="RRM_dom"/>
</dbReference>
<dbReference type="PANTHER" id="PTHR11685">
    <property type="entry name" value="RBR FAMILY RING FINGER AND IBR DOMAIN-CONTAINING"/>
    <property type="match status" value="1"/>
</dbReference>
<evidence type="ECO:0000256" key="4">
    <source>
        <dbReference type="ARBA" id="ARBA00022723"/>
    </source>
</evidence>
<evidence type="ECO:0000256" key="3">
    <source>
        <dbReference type="ARBA" id="ARBA00022679"/>
    </source>
</evidence>
<dbReference type="InterPro" id="IPR002867">
    <property type="entry name" value="IBR_dom"/>
</dbReference>
<keyword evidence="8 10" id="KW-0862">Zinc</keyword>
<dbReference type="SMART" id="SM00356">
    <property type="entry name" value="ZnF_C3H1"/>
    <property type="match status" value="7"/>
</dbReference>
<dbReference type="GO" id="GO:0061630">
    <property type="term" value="F:ubiquitin protein ligase activity"/>
    <property type="evidence" value="ECO:0007669"/>
    <property type="project" value="UniProtKB-EC"/>
</dbReference>
<keyword evidence="17" id="KW-1185">Reference proteome</keyword>
<evidence type="ECO:0000256" key="7">
    <source>
        <dbReference type="ARBA" id="ARBA00022786"/>
    </source>
</evidence>
<dbReference type="Gene3D" id="3.30.40.10">
    <property type="entry name" value="Zinc/RING finger domain, C3HC4 (zinc finger)"/>
    <property type="match status" value="1"/>
</dbReference>
<dbReference type="SMART" id="SM00184">
    <property type="entry name" value="RING"/>
    <property type="match status" value="1"/>
</dbReference>
<dbReference type="CDD" id="cd22585">
    <property type="entry name" value="Rcat_RBR_DEAH12-like"/>
    <property type="match status" value="1"/>
</dbReference>
<feature type="compositionally biased region" description="Basic and acidic residues" evidence="11">
    <location>
        <begin position="445"/>
        <end position="458"/>
    </location>
</feature>
<gene>
    <name evidence="16" type="ORF">WOLCODRAFT_139348</name>
</gene>
<dbReference type="GO" id="GO:0003723">
    <property type="term" value="F:RNA binding"/>
    <property type="evidence" value="ECO:0007669"/>
    <property type="project" value="UniProtKB-UniRule"/>
</dbReference>
<dbReference type="InterPro" id="IPR000571">
    <property type="entry name" value="Znf_CCCH"/>
</dbReference>
<dbReference type="InterPro" id="IPR012677">
    <property type="entry name" value="Nucleotide-bd_a/b_plait_sf"/>
</dbReference>
<feature type="compositionally biased region" description="Polar residues" evidence="11">
    <location>
        <begin position="42"/>
        <end position="51"/>
    </location>
</feature>
<dbReference type="CDD" id="cd20335">
    <property type="entry name" value="BRcat_RBR"/>
    <property type="match status" value="1"/>
</dbReference>
<feature type="domain" description="C3H1-type" evidence="14">
    <location>
        <begin position="292"/>
        <end position="314"/>
    </location>
</feature>
<feature type="zinc finger region" description="C3H1-type" evidence="10">
    <location>
        <begin position="743"/>
        <end position="770"/>
    </location>
</feature>
<feature type="domain" description="C3H1-type" evidence="14">
    <location>
        <begin position="191"/>
        <end position="218"/>
    </location>
</feature>
<dbReference type="EMBL" id="KB468168">
    <property type="protein sequence ID" value="PCH44957.1"/>
    <property type="molecule type" value="Genomic_DNA"/>
</dbReference>
<accession>A0A2H3K935</accession>
<dbReference type="InterPro" id="IPR035979">
    <property type="entry name" value="RBD_domain_sf"/>
</dbReference>
<dbReference type="Pfam" id="PF22191">
    <property type="entry name" value="IBR_1"/>
    <property type="match status" value="1"/>
</dbReference>
<evidence type="ECO:0000313" key="16">
    <source>
        <dbReference type="EMBL" id="PCH44957.1"/>
    </source>
</evidence>
<evidence type="ECO:0000256" key="5">
    <source>
        <dbReference type="ARBA" id="ARBA00022737"/>
    </source>
</evidence>
<dbReference type="SMART" id="SM00647">
    <property type="entry name" value="IBR"/>
    <property type="match status" value="2"/>
</dbReference>
<feature type="compositionally biased region" description="Low complexity" evidence="11">
    <location>
        <begin position="910"/>
        <end position="926"/>
    </location>
</feature>
<evidence type="ECO:0000256" key="8">
    <source>
        <dbReference type="ARBA" id="ARBA00022833"/>
    </source>
</evidence>
<keyword evidence="9" id="KW-0694">RNA-binding</keyword>
<dbReference type="CDD" id="cd00590">
    <property type="entry name" value="RRM_SF"/>
    <property type="match status" value="1"/>
</dbReference>
<feature type="zinc finger region" description="C3H1-type" evidence="10">
    <location>
        <begin position="820"/>
        <end position="847"/>
    </location>
</feature>
<feature type="region of interest" description="Disordered" evidence="11">
    <location>
        <begin position="690"/>
        <end position="732"/>
    </location>
</feature>
<keyword evidence="5" id="KW-0677">Repeat</keyword>
<feature type="domain" description="C3H1-type" evidence="14">
    <location>
        <begin position="110"/>
        <end position="132"/>
    </location>
</feature>
<dbReference type="InterPro" id="IPR044066">
    <property type="entry name" value="TRIAD_supradom"/>
</dbReference>
<feature type="zinc finger region" description="C3H1-type" evidence="10">
    <location>
        <begin position="110"/>
        <end position="132"/>
    </location>
</feature>
<dbReference type="Gene3D" id="1.20.120.1750">
    <property type="match status" value="1"/>
</dbReference>
<feature type="compositionally biased region" description="Low complexity" evidence="11">
    <location>
        <begin position="258"/>
        <end position="269"/>
    </location>
</feature>
<dbReference type="SMART" id="SM00360">
    <property type="entry name" value="RRM"/>
    <property type="match status" value="2"/>
</dbReference>
<proteinExistence type="predicted"/>
<feature type="domain" description="RING-type" evidence="12">
    <location>
        <begin position="1482"/>
        <end position="1523"/>
    </location>
</feature>
<dbReference type="Pfam" id="PF01485">
    <property type="entry name" value="IBR"/>
    <property type="match status" value="1"/>
</dbReference>
<feature type="compositionally biased region" description="Basic and acidic residues" evidence="11">
    <location>
        <begin position="1"/>
        <end position="10"/>
    </location>
</feature>
<feature type="compositionally biased region" description="Basic and acidic residues" evidence="11">
    <location>
        <begin position="877"/>
        <end position="892"/>
    </location>
</feature>
<dbReference type="PROSITE" id="PS50089">
    <property type="entry name" value="ZF_RING_2"/>
    <property type="match status" value="1"/>
</dbReference>
<evidence type="ECO:0000259" key="13">
    <source>
        <dbReference type="PROSITE" id="PS50102"/>
    </source>
</evidence>
<feature type="compositionally biased region" description="Basic and acidic residues" evidence="11">
    <location>
        <begin position="478"/>
        <end position="490"/>
    </location>
</feature>
<organism evidence="16 17">
    <name type="scientific">Wolfiporia cocos (strain MD-104)</name>
    <name type="common">Brown rot fungus</name>
    <dbReference type="NCBI Taxonomy" id="742152"/>
    <lineage>
        <taxon>Eukaryota</taxon>
        <taxon>Fungi</taxon>
        <taxon>Dikarya</taxon>
        <taxon>Basidiomycota</taxon>
        <taxon>Agaricomycotina</taxon>
        <taxon>Agaricomycetes</taxon>
        <taxon>Polyporales</taxon>
        <taxon>Phaeolaceae</taxon>
        <taxon>Wolfiporia</taxon>
    </lineage>
</organism>
<feature type="zinc finger region" description="C3H1-type" evidence="10">
    <location>
        <begin position="557"/>
        <end position="584"/>
    </location>
</feature>
<feature type="region of interest" description="Disordered" evidence="11">
    <location>
        <begin position="315"/>
        <end position="536"/>
    </location>
</feature>
<dbReference type="GO" id="GO:0016567">
    <property type="term" value="P:protein ubiquitination"/>
    <property type="evidence" value="ECO:0007669"/>
    <property type="project" value="InterPro"/>
</dbReference>
<feature type="domain" description="C3H1-type" evidence="14">
    <location>
        <begin position="557"/>
        <end position="584"/>
    </location>
</feature>
<dbReference type="STRING" id="742152.A0A2H3K935"/>
<feature type="region of interest" description="Disordered" evidence="11">
    <location>
        <begin position="847"/>
        <end position="953"/>
    </location>
</feature>
<feature type="compositionally biased region" description="Low complexity" evidence="11">
    <location>
        <begin position="349"/>
        <end position="367"/>
    </location>
</feature>
<dbReference type="SUPFAM" id="SSF57850">
    <property type="entry name" value="RING/U-box"/>
    <property type="match status" value="3"/>
</dbReference>
<dbReference type="PROSITE" id="PS00028">
    <property type="entry name" value="ZINC_FINGER_C2H2_1"/>
    <property type="match status" value="1"/>
</dbReference>
<feature type="domain" description="RRM" evidence="13">
    <location>
        <begin position="1009"/>
        <end position="1089"/>
    </location>
</feature>
<protein>
    <recommendedName>
        <fullName evidence="2">RBR-type E3 ubiquitin transferase</fullName>
        <ecNumber evidence="2">2.3.2.31</ecNumber>
    </recommendedName>
</protein>
<evidence type="ECO:0000259" key="14">
    <source>
        <dbReference type="PROSITE" id="PS50103"/>
    </source>
</evidence>
<name>A0A2H3K935_WOLCO</name>
<feature type="compositionally biased region" description="Basic and acidic residues" evidence="11">
    <location>
        <begin position="277"/>
        <end position="286"/>
    </location>
</feature>
<feature type="compositionally biased region" description="Polar residues" evidence="11">
    <location>
        <begin position="169"/>
        <end position="185"/>
    </location>
</feature>
<feature type="compositionally biased region" description="Polar residues" evidence="11">
    <location>
        <begin position="848"/>
        <end position="857"/>
    </location>
</feature>
<evidence type="ECO:0000256" key="11">
    <source>
        <dbReference type="SAM" id="MobiDB-lite"/>
    </source>
</evidence>
<evidence type="ECO:0000256" key="6">
    <source>
        <dbReference type="ARBA" id="ARBA00022771"/>
    </source>
</evidence>
<dbReference type="InterPro" id="IPR031127">
    <property type="entry name" value="E3_UB_ligase_RBR"/>
</dbReference>
<evidence type="ECO:0000259" key="15">
    <source>
        <dbReference type="PROSITE" id="PS51873"/>
    </source>
</evidence>
<feature type="zinc finger region" description="C3H1-type" evidence="10">
    <location>
        <begin position="292"/>
        <end position="314"/>
    </location>
</feature>
<feature type="compositionally biased region" description="Basic and acidic residues" evidence="11">
    <location>
        <begin position="18"/>
        <end position="29"/>
    </location>
</feature>
<dbReference type="Gene3D" id="3.30.70.330">
    <property type="match status" value="1"/>
</dbReference>
<dbReference type="PROSITE" id="PS50103">
    <property type="entry name" value="ZF_C3H1"/>
    <property type="match status" value="7"/>
</dbReference>
<evidence type="ECO:0000256" key="9">
    <source>
        <dbReference type="PROSITE-ProRule" id="PRU00176"/>
    </source>
</evidence>
<dbReference type="InterPro" id="IPR001841">
    <property type="entry name" value="Znf_RING"/>
</dbReference>
<keyword evidence="3" id="KW-0808">Transferase</keyword>
<feature type="compositionally biased region" description="Low complexity" evidence="11">
    <location>
        <begin position="523"/>
        <end position="535"/>
    </location>
</feature>
<dbReference type="SUPFAM" id="SSF54928">
    <property type="entry name" value="RNA-binding domain, RBD"/>
    <property type="match status" value="1"/>
</dbReference>
<feature type="region of interest" description="Disordered" evidence="11">
    <location>
        <begin position="145"/>
        <end position="188"/>
    </location>
</feature>
<sequence length="1686" mass="186063">MSRTRTETRTRKPQTKAARADDRGTRAKTESSVATPRGGRSNDGSTNAPEQQIRATAIETEPLTKGCQASSSALTLEEMQESARSPIIFADIPSVESASKAPRKARPWYVCKKYLQGACPDGENCRRRHPKDKAAFVNLVDDPDAVKTPASERSSIAARGDVVQRESPQDTSASHSTAVPTTGDSTPCERLKSDEICMKYLRRRCIYGRRCHRKHAREQTSSRHDGQSPQAAVGNLPSTNSVASGSLANEEDNRSEDASASVVDSEAASMPLTHFDTNTDRSRRSDAQMGEICRLFQRGRCKFGGRCRWRHVLKQSEQPSTNSEARPDSVELEKTDSKSAQILAAADVEQTQSTSETQSSNETVQSQEQKKTKPRTRSLFSSALEGHGLLDRPQPQEQKKTEPRTRSLFSSALESAVGQAARDLQANGIEHEVRVSSSKRRSSKRPKEREKGKEKEKAIAGQEDNDDQTETTAHSGSKGKEKERSAKVDSRASSVESLDVGDHSFQTEYDPPPPYSPGPEAYRSQPSSLRSSPPLTTAAEAQTEYFVQTLTDDRPSRTTNEICRKFQQGQCLWGDLCHRAHIPGFGFDPPIRPESCVENDNAAQRGTQQDETLLLHQSWGNADGTQEQPVRTPAYVGSIIDDRPSRRTDLICRAFQKGSCWYGDSCHRAHIPGFGYEIRIDSNVEDLQNDVEGDRTGRSPTPQLASGLVDAEPRSPSADGSVQQLEQADTRYSDRVMDDRPSRRMNVICRSFQKGKCRWDDQCPRAHIPRFGMGVSIAPTSAVSDSASYPPAQPLDEASAIETGGQAVPSPHHEQVNIQEDPREACRDYGRGRCTRGEFCRFYHPPLNGSSSESTAALRQGHVAEATSRHANVASAIDEKRRERHLRERSLERSNNPTLQEQSQVLDQPNSSTSTRNNRTTARSSTDSPQPSREPDSPSPSLERANANVPLVPPGLGLEAKLLSSPAAPAAPPKKEPPAYMTFTVVDSTRATFGPGFEVQQLMTGFETQLVVLKNIRNGVTPANLTEAVKTFGEVVTVTCLENSHARSKKNATVARIKFATHEQARQAASALDGSRLFGSTISAELPTLNNAMLGKGVLADGDVLLEFPAASRTGYAGYSSQALADEAMTKAHESELRGSWVTATVHQGIPMIGQFNICFQGLPPNAQVADVEQYGPNDGVTFDSPNYSSTLGAIRHLRERLQEEGDLLSFNVLPPPYKRGLVRVWAHFDSPAVADAVCAKLHNRRQRFCGHVKMYAKHVRSLSYNLPPAVYDALAIDIRELRSYAWHSESGSSITVLDRRAFAGPGAPVKIKLASPDLQSLTRLKTLFEGVLKGERITLNGEIVWDDLFSRRAGILYLEELEKHHANVLIQRDLRTRMIRLFGPPYQRAMVRKAILARVAGLRAQKTHRISLDGRLIGLFMSSDLADLQQQLGPENVFLDLWEREIRVRGDANALRIAKLAVSQAGQRHAAERHRHAEVECPVCFDEVTAPIALTCGHTWCKACLSNFLLASIDNKVFPLTCLGNEATCSQAIPLHVAQEVLSTNDFNSVTRASFLAYVHSRPQEFRYCPTPDCPQIYRKGAKGTILQCPSCLVRICAYCNVEYHEGTSCQDREAESDKMFEKWKHGRDVKNCPSCKVTIEREAGCNHMTCTNCKVHICWACLETFPTSGEVYEHMNLMHGGIGL</sequence>
<feature type="domain" description="C3H1-type" evidence="14">
    <location>
        <begin position="743"/>
        <end position="770"/>
    </location>
</feature>
<feature type="compositionally biased region" description="Basic and acidic residues" evidence="11">
    <location>
        <begin position="325"/>
        <end position="337"/>
    </location>
</feature>
<dbReference type="Pfam" id="PF13445">
    <property type="entry name" value="zf-RING_UBOX"/>
    <property type="match status" value="1"/>
</dbReference>
<comment type="catalytic activity">
    <reaction evidence="1">
        <text>[E2 ubiquitin-conjugating enzyme]-S-ubiquitinyl-L-cysteine + [acceptor protein]-L-lysine = [E2 ubiquitin-conjugating enzyme]-L-cysteine + [acceptor protein]-N(6)-ubiquitinyl-L-lysine.</text>
        <dbReference type="EC" id="2.3.2.31"/>
    </reaction>
</comment>
<feature type="region of interest" description="Disordered" evidence="11">
    <location>
        <begin position="1"/>
        <end position="51"/>
    </location>
</feature>
<feature type="compositionally biased region" description="Polar residues" evidence="11">
    <location>
        <begin position="895"/>
        <end position="909"/>
    </location>
</feature>
<feature type="zinc finger region" description="C3H1-type" evidence="10">
    <location>
        <begin position="191"/>
        <end position="218"/>
    </location>
</feature>
<feature type="domain" description="RING-type" evidence="15">
    <location>
        <begin position="1478"/>
        <end position="1686"/>
    </location>
</feature>
<keyword evidence="6 10" id="KW-0863">Zinc-finger</keyword>
<feature type="region of interest" description="Disordered" evidence="11">
    <location>
        <begin position="216"/>
        <end position="286"/>
    </location>
</feature>
<keyword evidence="4 10" id="KW-0479">Metal-binding</keyword>
<dbReference type="InterPro" id="IPR027370">
    <property type="entry name" value="Znf-RING_euk"/>
</dbReference>
<feature type="compositionally biased region" description="Polar residues" evidence="11">
    <location>
        <begin position="315"/>
        <end position="324"/>
    </location>
</feature>
<dbReference type="Pfam" id="PF00076">
    <property type="entry name" value="RRM_1"/>
    <property type="match status" value="1"/>
</dbReference>
<feature type="domain" description="C3H1-type" evidence="14">
    <location>
        <begin position="646"/>
        <end position="673"/>
    </location>
</feature>
<dbReference type="PROSITE" id="PS51873">
    <property type="entry name" value="TRIAD"/>
    <property type="match status" value="1"/>
</dbReference>
<dbReference type="GO" id="GO:0008270">
    <property type="term" value="F:zinc ion binding"/>
    <property type="evidence" value="ECO:0007669"/>
    <property type="project" value="UniProtKB-KW"/>
</dbReference>
<feature type="compositionally biased region" description="Polar residues" evidence="11">
    <location>
        <begin position="718"/>
        <end position="727"/>
    </location>
</feature>
<dbReference type="Gene3D" id="3.30.1370.210">
    <property type="match status" value="2"/>
</dbReference>
<evidence type="ECO:0000313" key="17">
    <source>
        <dbReference type="Proteomes" id="UP000218811"/>
    </source>
</evidence>
<evidence type="ECO:0000256" key="10">
    <source>
        <dbReference type="PROSITE-ProRule" id="PRU00723"/>
    </source>
</evidence>
<dbReference type="InterPro" id="IPR013083">
    <property type="entry name" value="Znf_RING/FYVE/PHD"/>
</dbReference>
<feature type="zinc finger region" description="C3H1-type" evidence="10">
    <location>
        <begin position="646"/>
        <end position="673"/>
    </location>
</feature>
<feature type="compositionally biased region" description="Polar residues" evidence="11">
    <location>
        <begin position="236"/>
        <end position="247"/>
    </location>
</feature>
<keyword evidence="7" id="KW-0833">Ubl conjugation pathway</keyword>
<evidence type="ECO:0000256" key="1">
    <source>
        <dbReference type="ARBA" id="ARBA00001798"/>
    </source>
</evidence>
<feature type="compositionally biased region" description="Basic and acidic residues" evidence="11">
    <location>
        <begin position="217"/>
        <end position="226"/>
    </location>
</feature>
<dbReference type="PROSITE" id="PS50102">
    <property type="entry name" value="RRM"/>
    <property type="match status" value="1"/>
</dbReference>
<dbReference type="Proteomes" id="UP000218811">
    <property type="component" value="Unassembled WGS sequence"/>
</dbReference>
<evidence type="ECO:0000259" key="12">
    <source>
        <dbReference type="PROSITE" id="PS50089"/>
    </source>
</evidence>
<evidence type="ECO:0000256" key="2">
    <source>
        <dbReference type="ARBA" id="ARBA00012251"/>
    </source>
</evidence>
<dbReference type="Pfam" id="PF00642">
    <property type="entry name" value="zf-CCCH"/>
    <property type="match status" value="1"/>
</dbReference>
<dbReference type="OrthoDB" id="10009520at2759"/>
<dbReference type="InterPro" id="IPR013087">
    <property type="entry name" value="Znf_C2H2_type"/>
</dbReference>